<organism evidence="1">
    <name type="scientific">bioreactor metagenome</name>
    <dbReference type="NCBI Taxonomy" id="1076179"/>
    <lineage>
        <taxon>unclassified sequences</taxon>
        <taxon>metagenomes</taxon>
        <taxon>ecological metagenomes</taxon>
    </lineage>
</organism>
<gene>
    <name evidence="1" type="ORF">SDC9_206100</name>
</gene>
<evidence type="ECO:0000313" key="1">
    <source>
        <dbReference type="EMBL" id="MPN58395.1"/>
    </source>
</evidence>
<reference evidence="1" key="1">
    <citation type="submission" date="2019-08" db="EMBL/GenBank/DDBJ databases">
        <authorList>
            <person name="Kucharzyk K."/>
            <person name="Murdoch R.W."/>
            <person name="Higgins S."/>
            <person name="Loffler F."/>
        </authorList>
    </citation>
    <scope>NUCLEOTIDE SEQUENCE</scope>
</reference>
<dbReference type="AlphaFoldDB" id="A0A645J3V2"/>
<sequence>MSFCNRFDLPSKSDHVRLYKINNSLLKVMVCDEGSNFTARSLIYTLELQLKELDW</sequence>
<protein>
    <submittedName>
        <fullName evidence="1">Uncharacterized protein</fullName>
    </submittedName>
</protein>
<dbReference type="EMBL" id="VSSQ01131040">
    <property type="protein sequence ID" value="MPN58395.1"/>
    <property type="molecule type" value="Genomic_DNA"/>
</dbReference>
<proteinExistence type="predicted"/>
<accession>A0A645J3V2</accession>
<comment type="caution">
    <text evidence="1">The sequence shown here is derived from an EMBL/GenBank/DDBJ whole genome shotgun (WGS) entry which is preliminary data.</text>
</comment>
<name>A0A645J3V2_9ZZZZ</name>